<evidence type="ECO:0000256" key="1">
    <source>
        <dbReference type="SAM" id="MobiDB-lite"/>
    </source>
</evidence>
<name>A0AAQ3PQ87_PASNO</name>
<organism evidence="2 3">
    <name type="scientific">Paspalum notatum var. saurae</name>
    <dbReference type="NCBI Taxonomy" id="547442"/>
    <lineage>
        <taxon>Eukaryota</taxon>
        <taxon>Viridiplantae</taxon>
        <taxon>Streptophyta</taxon>
        <taxon>Embryophyta</taxon>
        <taxon>Tracheophyta</taxon>
        <taxon>Spermatophyta</taxon>
        <taxon>Magnoliopsida</taxon>
        <taxon>Liliopsida</taxon>
        <taxon>Poales</taxon>
        <taxon>Poaceae</taxon>
        <taxon>PACMAD clade</taxon>
        <taxon>Panicoideae</taxon>
        <taxon>Andropogonodae</taxon>
        <taxon>Paspaleae</taxon>
        <taxon>Paspalinae</taxon>
        <taxon>Paspalum</taxon>
    </lineage>
</organism>
<proteinExistence type="predicted"/>
<keyword evidence="3" id="KW-1185">Reference proteome</keyword>
<dbReference type="Pfam" id="PF14223">
    <property type="entry name" value="Retrotran_gag_2"/>
    <property type="match status" value="1"/>
</dbReference>
<sequence>MAGSSSSTSGLASMITHPVSEKLAKNNHATWKAQVVATMRGARLEGYLTGKAVMPAAKLEEKVGDKTNKVPNPAYEDWVAADQQVLSFLLASVSKEVLIQISSKQTAAEAWRAIETMFSSQTRARAVNTRLALSTARKGSSTVAEYVGKMKSLGDEMAAAGRPLEDDELVEYILTCLDEEYDSVVSSALGRAEPISVSELYSQMLAFETRMNLRNNGHSSGSSANAANRRGRGGPGRFGRGGGRGGRSPNPSAHHGGRGNYGNSGSNYSNNNYNPRQANQGPRNNTSTSELLCQVCFKRGHTADRCWHRYDENFVPDPRHIAAAATTSYTVDTNWYTDTGATDHITGELDKLAFREKYNGGDQVHTANGAGSGNEEHTP</sequence>
<feature type="compositionally biased region" description="Polar residues" evidence="1">
    <location>
        <begin position="275"/>
        <end position="286"/>
    </location>
</feature>
<dbReference type="EMBL" id="CP144745">
    <property type="protein sequence ID" value="WVZ54710.1"/>
    <property type="molecule type" value="Genomic_DNA"/>
</dbReference>
<feature type="compositionally biased region" description="Low complexity" evidence="1">
    <location>
        <begin position="261"/>
        <end position="274"/>
    </location>
</feature>
<accession>A0AAQ3PQ87</accession>
<evidence type="ECO:0000313" key="3">
    <source>
        <dbReference type="Proteomes" id="UP001341281"/>
    </source>
</evidence>
<evidence type="ECO:0000313" key="2">
    <source>
        <dbReference type="EMBL" id="WVZ54710.1"/>
    </source>
</evidence>
<dbReference type="PANTHER" id="PTHR47481:SF31">
    <property type="entry name" value="OS01G0873500 PROTEIN"/>
    <property type="match status" value="1"/>
</dbReference>
<dbReference type="AlphaFoldDB" id="A0AAQ3PQ87"/>
<protein>
    <submittedName>
        <fullName evidence="2">Uncharacterized protein</fullName>
    </submittedName>
</protein>
<reference evidence="2 3" key="1">
    <citation type="submission" date="2024-02" db="EMBL/GenBank/DDBJ databases">
        <title>High-quality chromosome-scale genome assembly of Pensacola bahiagrass (Paspalum notatum Flugge var. saurae).</title>
        <authorList>
            <person name="Vega J.M."/>
            <person name="Podio M."/>
            <person name="Orjuela J."/>
            <person name="Siena L.A."/>
            <person name="Pessino S.C."/>
            <person name="Combes M.C."/>
            <person name="Mariac C."/>
            <person name="Albertini E."/>
            <person name="Pupilli F."/>
            <person name="Ortiz J.P.A."/>
            <person name="Leblanc O."/>
        </authorList>
    </citation>
    <scope>NUCLEOTIDE SEQUENCE [LARGE SCALE GENOMIC DNA]</scope>
    <source>
        <strain evidence="2">R1</strain>
        <tissue evidence="2">Leaf</tissue>
    </source>
</reference>
<dbReference type="PANTHER" id="PTHR47481">
    <property type="match status" value="1"/>
</dbReference>
<dbReference type="Proteomes" id="UP001341281">
    <property type="component" value="Chromosome 01"/>
</dbReference>
<feature type="compositionally biased region" description="Low complexity" evidence="1">
    <location>
        <begin position="215"/>
        <end position="228"/>
    </location>
</feature>
<feature type="compositionally biased region" description="Gly residues" evidence="1">
    <location>
        <begin position="233"/>
        <end position="246"/>
    </location>
</feature>
<feature type="region of interest" description="Disordered" evidence="1">
    <location>
        <begin position="215"/>
        <end position="286"/>
    </location>
</feature>
<gene>
    <name evidence="2" type="ORF">U9M48_005468</name>
</gene>